<accession>A0A392W4L6</accession>
<protein>
    <submittedName>
        <fullName evidence="1">Uncharacterized protein</fullName>
    </submittedName>
</protein>
<dbReference type="EMBL" id="LXQA011362126">
    <property type="protein sequence ID" value="MCI94642.1"/>
    <property type="molecule type" value="Genomic_DNA"/>
</dbReference>
<organism evidence="1 2">
    <name type="scientific">Trifolium medium</name>
    <dbReference type="NCBI Taxonomy" id="97028"/>
    <lineage>
        <taxon>Eukaryota</taxon>
        <taxon>Viridiplantae</taxon>
        <taxon>Streptophyta</taxon>
        <taxon>Embryophyta</taxon>
        <taxon>Tracheophyta</taxon>
        <taxon>Spermatophyta</taxon>
        <taxon>Magnoliopsida</taxon>
        <taxon>eudicotyledons</taxon>
        <taxon>Gunneridae</taxon>
        <taxon>Pentapetalae</taxon>
        <taxon>rosids</taxon>
        <taxon>fabids</taxon>
        <taxon>Fabales</taxon>
        <taxon>Fabaceae</taxon>
        <taxon>Papilionoideae</taxon>
        <taxon>50 kb inversion clade</taxon>
        <taxon>NPAAA clade</taxon>
        <taxon>Hologalegina</taxon>
        <taxon>IRL clade</taxon>
        <taxon>Trifolieae</taxon>
        <taxon>Trifolium</taxon>
    </lineage>
</organism>
<sequence length="31" mass="3629">MSLELEQRKHGGGARVCKFQEDQRLEVIENQ</sequence>
<feature type="non-terminal residue" evidence="1">
    <location>
        <position position="31"/>
    </location>
</feature>
<dbReference type="Proteomes" id="UP000265520">
    <property type="component" value="Unassembled WGS sequence"/>
</dbReference>
<evidence type="ECO:0000313" key="1">
    <source>
        <dbReference type="EMBL" id="MCI94642.1"/>
    </source>
</evidence>
<name>A0A392W4L6_9FABA</name>
<keyword evidence="2" id="KW-1185">Reference proteome</keyword>
<evidence type="ECO:0000313" key="2">
    <source>
        <dbReference type="Proteomes" id="UP000265520"/>
    </source>
</evidence>
<reference evidence="1 2" key="1">
    <citation type="journal article" date="2018" name="Front. Plant Sci.">
        <title>Red Clover (Trifolium pratense) and Zigzag Clover (T. medium) - A Picture of Genomic Similarities and Differences.</title>
        <authorList>
            <person name="Dluhosova J."/>
            <person name="Istvanek J."/>
            <person name="Nedelnik J."/>
            <person name="Repkova J."/>
        </authorList>
    </citation>
    <scope>NUCLEOTIDE SEQUENCE [LARGE SCALE GENOMIC DNA]</scope>
    <source>
        <strain evidence="2">cv. 10/8</strain>
        <tissue evidence="1">Leaf</tissue>
    </source>
</reference>
<proteinExistence type="predicted"/>
<dbReference type="AlphaFoldDB" id="A0A392W4L6"/>
<comment type="caution">
    <text evidence="1">The sequence shown here is derived from an EMBL/GenBank/DDBJ whole genome shotgun (WGS) entry which is preliminary data.</text>
</comment>